<feature type="transmembrane region" description="Helical" evidence="1">
    <location>
        <begin position="257"/>
        <end position="278"/>
    </location>
</feature>
<feature type="transmembrane region" description="Helical" evidence="1">
    <location>
        <begin position="166"/>
        <end position="186"/>
    </location>
</feature>
<sequence>MIEILLRFSLFGLSLAGYAYLFVRVCHFPKHISWIAACCLPILVLSFVAYGPKGWLIRGAWVLFGLGLLLCVWRFWQERHQVRWGLQEPILLWFYGYFALFVLTLLHSHLTHYDNFSHWATIVKFLYTQGQLPTAADAIISFTSYPLGSSLFVTYTAIIVGYHENVLLIGQLILIFCSLYSFFAIIRDPKRKLAFALIFTSMAVFNYFNIAIRMNNLLVDFILPVLTLAGIAGLFALKGNVLPSIGFFLLIGASLDLVKNSAVFFLLILGGYLLVCLWQASVRWRQRLGMMIVGLAAIGLSVLPAILWNLHVKANFSKSKHEVSVTAYKQIFGEKDSQILQQITDVFVKTITDVATISTQGILLIQVILLGSWLFVRFIMKKRNPFFKELLLIDGIIGGYYLGIYAMFLFSMPTDEALSLAGFDRYASSIVILALGLMTFFMVRGIDHLYHEQAIDRRNYRSFASLTTKKIYQYSTLILLFFATLLILSENNGMRYTNREYAASIPAQVLAVTGDHFDLNEKKYLVVSTNKEAVDSYLVGYVGKYYLFSPNVDGRENFLLSDADFRTLLNQYDEVVVLEEHYTFNAMTKKLTGKTFAPGVYSVAEVLGR</sequence>
<feature type="transmembrane region" description="Helical" evidence="1">
    <location>
        <begin position="32"/>
        <end position="50"/>
    </location>
</feature>
<keyword evidence="1" id="KW-1133">Transmembrane helix</keyword>
<feature type="transmembrane region" description="Helical" evidence="1">
    <location>
        <begin position="290"/>
        <end position="310"/>
    </location>
</feature>
<feature type="transmembrane region" description="Helical" evidence="1">
    <location>
        <begin position="138"/>
        <end position="159"/>
    </location>
</feature>
<feature type="transmembrane region" description="Helical" evidence="1">
    <location>
        <begin position="56"/>
        <end position="76"/>
    </location>
</feature>
<accession>A0A415ERI8</accession>
<gene>
    <name evidence="2" type="ORF">DW084_11470</name>
</gene>
<evidence type="ECO:0000313" key="3">
    <source>
        <dbReference type="Proteomes" id="UP000286288"/>
    </source>
</evidence>
<feature type="transmembrane region" description="Helical" evidence="1">
    <location>
        <begin position="6"/>
        <end position="23"/>
    </location>
</feature>
<proteinExistence type="predicted"/>
<evidence type="ECO:0000313" key="2">
    <source>
        <dbReference type="EMBL" id="RHK05930.1"/>
    </source>
</evidence>
<feature type="transmembrane region" description="Helical" evidence="1">
    <location>
        <begin position="391"/>
        <end position="410"/>
    </location>
</feature>
<feature type="transmembrane region" description="Helical" evidence="1">
    <location>
        <begin position="471"/>
        <end position="489"/>
    </location>
</feature>
<keyword evidence="1" id="KW-0812">Transmembrane</keyword>
<name>A0A415ERI8_ENTCA</name>
<feature type="transmembrane region" description="Helical" evidence="1">
    <location>
        <begin position="192"/>
        <end position="210"/>
    </location>
</feature>
<feature type="transmembrane region" description="Helical" evidence="1">
    <location>
        <begin position="357"/>
        <end position="379"/>
    </location>
</feature>
<dbReference type="Proteomes" id="UP000286288">
    <property type="component" value="Unassembled WGS sequence"/>
</dbReference>
<feature type="transmembrane region" description="Helical" evidence="1">
    <location>
        <begin position="88"/>
        <end position="110"/>
    </location>
</feature>
<dbReference type="AlphaFoldDB" id="A0A415ERI8"/>
<keyword evidence="1" id="KW-0472">Membrane</keyword>
<comment type="caution">
    <text evidence="2">The sequence shown here is derived from an EMBL/GenBank/DDBJ whole genome shotgun (WGS) entry which is preliminary data.</text>
</comment>
<organism evidence="2 3">
    <name type="scientific">Enterococcus casseliflavus</name>
    <name type="common">Enterococcus flavescens</name>
    <dbReference type="NCBI Taxonomy" id="37734"/>
    <lineage>
        <taxon>Bacteria</taxon>
        <taxon>Bacillati</taxon>
        <taxon>Bacillota</taxon>
        <taxon>Bacilli</taxon>
        <taxon>Lactobacillales</taxon>
        <taxon>Enterococcaceae</taxon>
        <taxon>Enterococcus</taxon>
    </lineage>
</organism>
<dbReference type="EMBL" id="QRMZ01000014">
    <property type="protein sequence ID" value="RHK05930.1"/>
    <property type="molecule type" value="Genomic_DNA"/>
</dbReference>
<feature type="transmembrane region" description="Helical" evidence="1">
    <location>
        <begin position="217"/>
        <end position="237"/>
    </location>
</feature>
<evidence type="ECO:0000256" key="1">
    <source>
        <dbReference type="SAM" id="Phobius"/>
    </source>
</evidence>
<reference evidence="2 3" key="1">
    <citation type="submission" date="2018-08" db="EMBL/GenBank/DDBJ databases">
        <title>A genome reference for cultivated species of the human gut microbiota.</title>
        <authorList>
            <person name="Zou Y."/>
            <person name="Xue W."/>
            <person name="Luo G."/>
        </authorList>
    </citation>
    <scope>NUCLEOTIDE SEQUENCE [LARGE SCALE GENOMIC DNA]</scope>
    <source>
        <strain evidence="2 3">AF48-16</strain>
    </source>
</reference>
<feature type="transmembrane region" description="Helical" evidence="1">
    <location>
        <begin position="430"/>
        <end position="450"/>
    </location>
</feature>
<protein>
    <submittedName>
        <fullName evidence="2">Lantibiotic ABC transporter permease</fullName>
    </submittedName>
</protein>